<dbReference type="RefSeq" id="WP_013161580.1">
    <property type="nucleotide sequence ID" value="NZ_CCYN01000014.1"/>
</dbReference>
<dbReference type="GeneID" id="61221673"/>
<protein>
    <submittedName>
        <fullName evidence="1">FMN-binding split barrel</fullName>
    </submittedName>
</protein>
<name>A0A0A8P535_9ACTN</name>
<evidence type="ECO:0000313" key="1">
    <source>
        <dbReference type="EMBL" id="SCQ76100.1"/>
    </source>
</evidence>
<dbReference type="Proteomes" id="UP000250080">
    <property type="component" value="Chromosome I"/>
</dbReference>
<dbReference type="OrthoDB" id="116031at2"/>
<evidence type="ECO:0000313" key="2">
    <source>
        <dbReference type="Proteomes" id="UP000250080"/>
    </source>
</evidence>
<dbReference type="EMBL" id="LT618793">
    <property type="protein sequence ID" value="SCQ76100.1"/>
    <property type="molecule type" value="Genomic_DNA"/>
</dbReference>
<dbReference type="InterPro" id="IPR012349">
    <property type="entry name" value="Split_barrel_FMN-bd"/>
</dbReference>
<sequence length="215" mass="22487">MDNQIHRHPERAVTDRARLDQLLDEIGLATLSTVSPDGEPWAIPINVARAGDRVVMHGSTGAGALRHAAAGAPIVLTIATVDALVVGATAFSTSVNYRSASLRGVATRVTGDEQVALLGALTEAFLPGRMGEVPGLTHKQLAATMVLALPITADNWIMKVRAMGPDEMVVDADGGGAGGWGGIVPVRTVLDEARPAPWAQGAVPESVRLAQERRR</sequence>
<dbReference type="AlphaFoldDB" id="A0A0A8P535"/>
<dbReference type="InterPro" id="IPR024747">
    <property type="entry name" value="Pyridox_Oxase-rel"/>
</dbReference>
<proteinExistence type="predicted"/>
<dbReference type="Pfam" id="PF12900">
    <property type="entry name" value="Pyridox_ox_2"/>
    <property type="match status" value="1"/>
</dbReference>
<dbReference type="SUPFAM" id="SSF50475">
    <property type="entry name" value="FMN-binding split barrel"/>
    <property type="match status" value="1"/>
</dbReference>
<dbReference type="PANTHER" id="PTHR34071">
    <property type="entry name" value="5-NITROIMIDAZOLE ANTIBIOTICS RESISTANCE PROTEIN, NIMA-FAMILY-RELATED PROTEIN-RELATED"/>
    <property type="match status" value="1"/>
</dbReference>
<gene>
    <name evidence="1" type="ORF">PFR_JS23_562</name>
</gene>
<organism evidence="1 2">
    <name type="scientific">Propionibacterium freudenreichii</name>
    <dbReference type="NCBI Taxonomy" id="1744"/>
    <lineage>
        <taxon>Bacteria</taxon>
        <taxon>Bacillati</taxon>
        <taxon>Actinomycetota</taxon>
        <taxon>Actinomycetes</taxon>
        <taxon>Propionibacteriales</taxon>
        <taxon>Propionibacteriaceae</taxon>
        <taxon>Propionibacterium</taxon>
    </lineage>
</organism>
<dbReference type="OMA" id="AIGDDNW"/>
<dbReference type="PANTHER" id="PTHR34071:SF2">
    <property type="entry name" value="FLAVIN-NUCLEOTIDE-BINDING PROTEIN"/>
    <property type="match status" value="1"/>
</dbReference>
<reference evidence="1 2" key="1">
    <citation type="submission" date="2016-09" db="EMBL/GenBank/DDBJ databases">
        <authorList>
            <person name="Laine KS P."/>
        </authorList>
    </citation>
    <scope>NUCLEOTIDE SEQUENCE [LARGE SCALE GENOMIC DNA]</scope>
    <source>
        <strain evidence="1">PFRJS-23</strain>
    </source>
</reference>
<dbReference type="Gene3D" id="2.30.110.10">
    <property type="entry name" value="Electron Transport, Fmn-binding Protein, Chain A"/>
    <property type="match status" value="1"/>
</dbReference>
<accession>A0A0A8P535</accession>